<evidence type="ECO:0000256" key="2">
    <source>
        <dbReference type="SAM" id="Phobius"/>
    </source>
</evidence>
<proteinExistence type="predicted"/>
<dbReference type="Proteomes" id="UP001497744">
    <property type="component" value="Unassembled WGS sequence"/>
</dbReference>
<feature type="signal peptide" evidence="3">
    <location>
        <begin position="1"/>
        <end position="18"/>
    </location>
</feature>
<keyword evidence="3" id="KW-0732">Signal</keyword>
<evidence type="ECO:0000256" key="3">
    <source>
        <dbReference type="SAM" id="SignalP"/>
    </source>
</evidence>
<evidence type="ECO:0000256" key="1">
    <source>
        <dbReference type="SAM" id="MobiDB-lite"/>
    </source>
</evidence>
<accession>A0AAV4LUK9</accession>
<name>A0AAV4LUK9_BABCB</name>
<comment type="caution">
    <text evidence="4">The sequence shown here is derived from an EMBL/GenBank/DDBJ whole genome shotgun (WGS) entry which is preliminary data.</text>
</comment>
<dbReference type="Gene3D" id="3.40.50.10190">
    <property type="entry name" value="BRCT domain"/>
    <property type="match status" value="1"/>
</dbReference>
<feature type="region of interest" description="Disordered" evidence="1">
    <location>
        <begin position="168"/>
        <end position="192"/>
    </location>
</feature>
<protein>
    <recommendedName>
        <fullName evidence="6">BRCT domain-containing protein</fullName>
    </recommendedName>
</protein>
<feature type="region of interest" description="Disordered" evidence="1">
    <location>
        <begin position="1021"/>
        <end position="1041"/>
    </location>
</feature>
<feature type="region of interest" description="Disordered" evidence="1">
    <location>
        <begin position="1088"/>
        <end position="1112"/>
    </location>
</feature>
<keyword evidence="5" id="KW-1185">Reference proteome</keyword>
<reference evidence="4 5" key="1">
    <citation type="submission" date="2021-06" db="EMBL/GenBank/DDBJ databases">
        <title>Genome sequence of Babesia caballi.</title>
        <authorList>
            <person name="Yamagishi J."/>
            <person name="Kidaka T."/>
            <person name="Ochi A."/>
        </authorList>
    </citation>
    <scope>NUCLEOTIDE SEQUENCE [LARGE SCALE GENOMIC DNA]</scope>
    <source>
        <strain evidence="4">USDA-D6B2</strain>
    </source>
</reference>
<dbReference type="EMBL" id="BPLF01000002">
    <property type="protein sequence ID" value="GIX63438.1"/>
    <property type="molecule type" value="Genomic_DNA"/>
</dbReference>
<feature type="transmembrane region" description="Helical" evidence="2">
    <location>
        <begin position="54"/>
        <end position="75"/>
    </location>
</feature>
<dbReference type="GeneID" id="94194919"/>
<evidence type="ECO:0008006" key="6">
    <source>
        <dbReference type="Google" id="ProtNLM"/>
    </source>
</evidence>
<evidence type="ECO:0000313" key="4">
    <source>
        <dbReference type="EMBL" id="GIX63438.1"/>
    </source>
</evidence>
<dbReference type="RefSeq" id="XP_067715507.1">
    <property type="nucleotide sequence ID" value="XM_067859406.1"/>
</dbReference>
<keyword evidence="2" id="KW-0812">Transmembrane</keyword>
<feature type="region of interest" description="Disordered" evidence="1">
    <location>
        <begin position="1328"/>
        <end position="1357"/>
    </location>
</feature>
<organism evidence="4 5">
    <name type="scientific">Babesia caballi</name>
    <dbReference type="NCBI Taxonomy" id="5871"/>
    <lineage>
        <taxon>Eukaryota</taxon>
        <taxon>Sar</taxon>
        <taxon>Alveolata</taxon>
        <taxon>Apicomplexa</taxon>
        <taxon>Aconoidasida</taxon>
        <taxon>Piroplasmida</taxon>
        <taxon>Babesiidae</taxon>
        <taxon>Babesia</taxon>
    </lineage>
</organism>
<gene>
    <name evidence="4" type="ORF">BcabD6B2_28730</name>
</gene>
<feature type="transmembrane region" description="Helical" evidence="2">
    <location>
        <begin position="30"/>
        <end position="47"/>
    </location>
</feature>
<feature type="compositionally biased region" description="Low complexity" evidence="1">
    <location>
        <begin position="862"/>
        <end position="873"/>
    </location>
</feature>
<keyword evidence="2" id="KW-1133">Transmembrane helix</keyword>
<sequence>MSIFAVATTAAAAALAAAVAVDVDVKVTVAAAATAVAAAALAAAVAVTTVTEAVAVAVTVTATATMAATAVAAVVTVDGLEKPLQHRLACKPGTYPLQNVLSALVLLGLLTRLEVVDVDLEEDQVGALLAELLNVRLGLLAGLTPGGAEFGNDPLAGLESRAVVLGAGGDPDNGPPLLQQRRTPGAAESAAGEHNHFAGEGAHGLEVDPAGEDVGEGHAVDARQKRLVPTGLRLQLAALLHQRVVPRLGVDEGLGDVVARLAGGHEPLHVRLEQQHAPQRVAAGARLEPLGAVGNHHVGEGHVAREPLVLHARGHEHDHRGEVLRVDEVLRVLHHLGRDDVGQVAIHVRVLGVVLHGEPLVVEVRVGAGLEHDVVAQLLDQLRQRLQVLRHRGVPGEPPVVPLEAGDVRLQRHLPALEVDGEGAAVDAARQRLGLLEHRLDDGVLLFQLVGADEQVVEGGESEVVRDVEQAEFLAQLVLDELLAHEDVLLLAALRRGGEARDEHALRHGVGRLRVGGCASGRREVGGRSLGVSELRSLPRGCLVTAGCDSCSAAPLVEFPPRCVLLCQFPGRECGVSSDRAPERGSPSAGHTLRYGRLVGSHWPCRASLCCAIFTGVLVVCGLGGALVLREGILEGLLLKYSRVFGVVHGSYRSTAPSALSCINPAACRGGICVKSNGAVEIPNATCDSGRRGYWEFARFGVCLQELWLVCPREAPADGMLAGGTFAAGRRLAELSDELAAVSRQCRHIAYIQANFLAHVLKLEQPDVVQASSHRCFVPGCQGGDVTDLKLFLSMGDPPINTYHPINYIGIGLYRDDSVDTAGWYTAYVPLHLQCFGNDLYNLRRSMIQLIGSGKLWLPASRPGAGPAAGDPPNQDHKASDEVEESAGTHGDPEGGCNSYNVFRLPVPPVGVDDPDRYIFTTPSCMYATLPEAASVLNFSGLPVGLRVVIEVKVKPGSYKAASASLPNMTPTFDCCFPNDGRLCARSAECCSAIEWYVENVDDVVPQRLLFRILKKEKEPVQRSATDSPLKPPAKQAEPEDNVVDLITVMPPSSLGFVWEPAFQELRGLASDKADFGSALTFFNADLSPDHTPSARPENRGKPTRGMEGSARSGGQFLSLKIPWTENSNRVVFYLKSLIGPKWLEWDPERKVWRVHCVYLYECAKFVVFLGLRICDRVLFQLWAWLRSIGMHGVGEVFSKVHLVDWLQTNKVWSFQRISLRVVPGFNPVVHRDMGRGATPAVQAMARETAETVEIHMAPFNKEVVARFKERNAGGAAYVWQKERNTWVTSRLKPALEDLLKVLPHLREASQQDTFLSSRGINLRDINREQKKRSAPGNVRMAPKRAREGKDDEGDESEFATVSKMMITAAGLEPHLMRVRDKLRQVVEKVAPPTSSISASGRVVSGGAGTGGIELVEAPRGHEAWSKMSFCVVPNDHEGAIPVDPYDPQILASLIGEVFIVKESAIDYLLANFKRWPGPHDTVSYTRWNQIMTRNEARCWGDLNLDSRQNLAQTGLFCDEEFFISGSGEVGDAALCRLLVQLGNGKIVSSARDAEYVVITDRDSEEARELHRQFGSNDEDVIANTHGARHSTLVTPKFIYDCILAWRLQRPTRSHGHMAF</sequence>
<feature type="chain" id="PRO_5043910069" description="BRCT domain-containing protein" evidence="3">
    <location>
        <begin position="19"/>
        <end position="1620"/>
    </location>
</feature>
<evidence type="ECO:0000313" key="5">
    <source>
        <dbReference type="Proteomes" id="UP001497744"/>
    </source>
</evidence>
<feature type="region of interest" description="Disordered" evidence="1">
    <location>
        <begin position="862"/>
        <end position="894"/>
    </location>
</feature>
<dbReference type="InterPro" id="IPR036420">
    <property type="entry name" value="BRCT_dom_sf"/>
</dbReference>
<keyword evidence="2" id="KW-0472">Membrane</keyword>